<evidence type="ECO:0000256" key="1">
    <source>
        <dbReference type="ARBA" id="ARBA00004651"/>
    </source>
</evidence>
<evidence type="ECO:0000256" key="10">
    <source>
        <dbReference type="SAM" id="Phobius"/>
    </source>
</evidence>
<comment type="similarity">
    <text evidence="2">Belongs to the major facilitator superfamily. Set transporter family.</text>
</comment>
<feature type="transmembrane region" description="Helical" evidence="10">
    <location>
        <begin position="414"/>
        <end position="434"/>
    </location>
</feature>
<dbReference type="SUPFAM" id="SSF103473">
    <property type="entry name" value="MFS general substrate transporter"/>
    <property type="match status" value="1"/>
</dbReference>
<evidence type="ECO:0000256" key="4">
    <source>
        <dbReference type="ARBA" id="ARBA00022475"/>
    </source>
</evidence>
<feature type="transmembrane region" description="Helical" evidence="10">
    <location>
        <begin position="129"/>
        <end position="153"/>
    </location>
</feature>
<dbReference type="Pfam" id="PF07690">
    <property type="entry name" value="MFS_1"/>
    <property type="match status" value="1"/>
</dbReference>
<evidence type="ECO:0000313" key="12">
    <source>
        <dbReference type="EMBL" id="QIQ02156.1"/>
    </source>
</evidence>
<dbReference type="PROSITE" id="PS50850">
    <property type="entry name" value="MFS"/>
    <property type="match status" value="1"/>
</dbReference>
<feature type="transmembrane region" description="Helical" evidence="10">
    <location>
        <begin position="326"/>
        <end position="345"/>
    </location>
</feature>
<feature type="transmembrane region" description="Helical" evidence="10">
    <location>
        <begin position="165"/>
        <end position="183"/>
    </location>
</feature>
<organism evidence="12 13">
    <name type="scientific">Streptomyces liangshanensis</name>
    <dbReference type="NCBI Taxonomy" id="2717324"/>
    <lineage>
        <taxon>Bacteria</taxon>
        <taxon>Bacillati</taxon>
        <taxon>Actinomycetota</taxon>
        <taxon>Actinomycetes</taxon>
        <taxon>Kitasatosporales</taxon>
        <taxon>Streptomycetaceae</taxon>
        <taxon>Streptomyces</taxon>
    </lineage>
</organism>
<dbReference type="InterPro" id="IPR036259">
    <property type="entry name" value="MFS_trans_sf"/>
</dbReference>
<dbReference type="RefSeq" id="WP_167025607.1">
    <property type="nucleotide sequence ID" value="NZ_CP050177.1"/>
</dbReference>
<accession>A0A6G9GVQ4</accession>
<feature type="transmembrane region" description="Helical" evidence="10">
    <location>
        <begin position="351"/>
        <end position="372"/>
    </location>
</feature>
<proteinExistence type="inferred from homology"/>
<feature type="region of interest" description="Disordered" evidence="9">
    <location>
        <begin position="222"/>
        <end position="247"/>
    </location>
</feature>
<dbReference type="GO" id="GO:0022857">
    <property type="term" value="F:transmembrane transporter activity"/>
    <property type="evidence" value="ECO:0007669"/>
    <property type="project" value="InterPro"/>
</dbReference>
<dbReference type="Gene3D" id="1.20.1250.20">
    <property type="entry name" value="MFS general substrate transporter like domains"/>
    <property type="match status" value="2"/>
</dbReference>
<keyword evidence="8 10" id="KW-0472">Membrane</keyword>
<dbReference type="PANTHER" id="PTHR23535">
    <property type="entry name" value="SUGAR EFFLUX TRANSPORTER A-RELATED"/>
    <property type="match status" value="1"/>
</dbReference>
<keyword evidence="13" id="KW-1185">Reference proteome</keyword>
<keyword evidence="4" id="KW-1003">Cell membrane</keyword>
<dbReference type="Proteomes" id="UP000501179">
    <property type="component" value="Chromosome"/>
</dbReference>
<evidence type="ECO:0000256" key="8">
    <source>
        <dbReference type="ARBA" id="ARBA00023136"/>
    </source>
</evidence>
<feature type="transmembrane region" description="Helical" evidence="10">
    <location>
        <begin position="291"/>
        <end position="314"/>
    </location>
</feature>
<dbReference type="PANTHER" id="PTHR23535:SF2">
    <property type="entry name" value="SUGAR EFFLUX TRANSPORTER A-RELATED"/>
    <property type="match status" value="1"/>
</dbReference>
<keyword evidence="3" id="KW-0813">Transport</keyword>
<feature type="region of interest" description="Disordered" evidence="9">
    <location>
        <begin position="1"/>
        <end position="29"/>
    </location>
</feature>
<evidence type="ECO:0000256" key="3">
    <source>
        <dbReference type="ARBA" id="ARBA00022448"/>
    </source>
</evidence>
<name>A0A6G9GVQ4_9ACTN</name>
<dbReference type="GO" id="GO:0005886">
    <property type="term" value="C:plasma membrane"/>
    <property type="evidence" value="ECO:0007669"/>
    <property type="project" value="UniProtKB-SubCell"/>
</dbReference>
<keyword evidence="6 10" id="KW-0812">Transmembrane</keyword>
<dbReference type="AlphaFoldDB" id="A0A6G9GVQ4"/>
<comment type="subcellular location">
    <subcellularLocation>
        <location evidence="1">Cell membrane</location>
        <topology evidence="1">Multi-pass membrane protein</topology>
    </subcellularLocation>
</comment>
<evidence type="ECO:0000259" key="11">
    <source>
        <dbReference type="PROSITE" id="PS50850"/>
    </source>
</evidence>
<sequence length="440" mass="44771">MTAEPDPTPGIPPATPGAPPPGGPSATGRGARLSFLREGAVVRLVGVTGAAGVAGAMVSTSASLFLADEVGATPLMIGLFFAGRAVGEIAVDLVVGVLSDRVRDRRRLLALCALLSAAGGFSYSGLRDYYLLLVAGVCCFGVGSTSFAQLFAYSRQLADTRGQGAAFFTGFLRSVTSLSWVVGPPLAFTLIARQGFTAMYLTAAALSLAASALSRWGLPPASRPEPADGTARGEAAASAPAPAASTVPSRNPFAGLDRGTAALLAAVVLLLTANMMYQINLALFVTRDLALGQGFVGVLLGLAAALEIPALVWVGARSERLGKRRLVVAASALATVFFCLLPLASGRAALLLLQIPNALWTAVVLSVPVVILQDRLPSRLGVASSLYSSAFKTGTLLGGLVTGTVATWTGYTQVFWVCAALTGLASVLLAARVGGARAAG</sequence>
<feature type="transmembrane region" description="Helical" evidence="10">
    <location>
        <begin position="384"/>
        <end position="408"/>
    </location>
</feature>
<keyword evidence="5" id="KW-0762">Sugar transport</keyword>
<evidence type="ECO:0000256" key="5">
    <source>
        <dbReference type="ARBA" id="ARBA00022597"/>
    </source>
</evidence>
<evidence type="ECO:0000256" key="6">
    <source>
        <dbReference type="ARBA" id="ARBA00022692"/>
    </source>
</evidence>
<feature type="transmembrane region" description="Helical" evidence="10">
    <location>
        <begin position="195"/>
        <end position="213"/>
    </location>
</feature>
<feature type="compositionally biased region" description="Low complexity" evidence="9">
    <location>
        <begin position="235"/>
        <end position="245"/>
    </location>
</feature>
<evidence type="ECO:0000256" key="2">
    <source>
        <dbReference type="ARBA" id="ARBA00006523"/>
    </source>
</evidence>
<dbReference type="KEGG" id="slia:HA039_07460"/>
<reference evidence="12 13" key="1">
    <citation type="submission" date="2020-03" db="EMBL/GenBank/DDBJ databases">
        <title>A novel species.</title>
        <authorList>
            <person name="Gao J."/>
        </authorList>
    </citation>
    <scope>NUCLEOTIDE SEQUENCE [LARGE SCALE GENOMIC DNA]</scope>
    <source>
        <strain evidence="12 13">QMT-12</strain>
    </source>
</reference>
<protein>
    <submittedName>
        <fullName evidence="12">MFS transporter</fullName>
    </submittedName>
</protein>
<feature type="domain" description="Major facilitator superfamily (MFS) profile" evidence="11">
    <location>
        <begin position="40"/>
        <end position="437"/>
    </location>
</feature>
<evidence type="ECO:0000256" key="7">
    <source>
        <dbReference type="ARBA" id="ARBA00022989"/>
    </source>
</evidence>
<evidence type="ECO:0000313" key="13">
    <source>
        <dbReference type="Proteomes" id="UP000501179"/>
    </source>
</evidence>
<gene>
    <name evidence="12" type="ORF">HA039_07460</name>
</gene>
<feature type="transmembrane region" description="Helical" evidence="10">
    <location>
        <begin position="72"/>
        <end position="95"/>
    </location>
</feature>
<keyword evidence="7 10" id="KW-1133">Transmembrane helix</keyword>
<feature type="transmembrane region" description="Helical" evidence="10">
    <location>
        <begin position="41"/>
        <end position="66"/>
    </location>
</feature>
<dbReference type="InterPro" id="IPR020846">
    <property type="entry name" value="MFS_dom"/>
</dbReference>
<feature type="compositionally biased region" description="Pro residues" evidence="9">
    <location>
        <begin position="1"/>
        <end position="23"/>
    </location>
</feature>
<feature type="transmembrane region" description="Helical" evidence="10">
    <location>
        <begin position="260"/>
        <end position="279"/>
    </location>
</feature>
<evidence type="ECO:0000256" key="9">
    <source>
        <dbReference type="SAM" id="MobiDB-lite"/>
    </source>
</evidence>
<dbReference type="EMBL" id="CP050177">
    <property type="protein sequence ID" value="QIQ02156.1"/>
    <property type="molecule type" value="Genomic_DNA"/>
</dbReference>
<dbReference type="InterPro" id="IPR011701">
    <property type="entry name" value="MFS"/>
</dbReference>